<evidence type="ECO:0000313" key="1">
    <source>
        <dbReference type="EMBL" id="KAJ8795354.1"/>
    </source>
</evidence>
<gene>
    <name evidence="1" type="ORF">J1605_018369</name>
</gene>
<evidence type="ECO:0000313" key="2">
    <source>
        <dbReference type="Proteomes" id="UP001159641"/>
    </source>
</evidence>
<comment type="caution">
    <text evidence="1">The sequence shown here is derived from an EMBL/GenBank/DDBJ whole genome shotgun (WGS) entry which is preliminary data.</text>
</comment>
<dbReference type="EMBL" id="JAIQCJ010000577">
    <property type="protein sequence ID" value="KAJ8795354.1"/>
    <property type="molecule type" value="Genomic_DNA"/>
</dbReference>
<organism evidence="1 2">
    <name type="scientific">Eschrichtius robustus</name>
    <name type="common">California gray whale</name>
    <name type="synonym">Eschrichtius gibbosus</name>
    <dbReference type="NCBI Taxonomy" id="9764"/>
    <lineage>
        <taxon>Eukaryota</taxon>
        <taxon>Metazoa</taxon>
        <taxon>Chordata</taxon>
        <taxon>Craniata</taxon>
        <taxon>Vertebrata</taxon>
        <taxon>Euteleostomi</taxon>
        <taxon>Mammalia</taxon>
        <taxon>Eutheria</taxon>
        <taxon>Laurasiatheria</taxon>
        <taxon>Artiodactyla</taxon>
        <taxon>Whippomorpha</taxon>
        <taxon>Cetacea</taxon>
        <taxon>Mysticeti</taxon>
        <taxon>Eschrichtiidae</taxon>
        <taxon>Eschrichtius</taxon>
    </lineage>
</organism>
<proteinExistence type="predicted"/>
<reference evidence="1 2" key="1">
    <citation type="submission" date="2022-11" db="EMBL/GenBank/DDBJ databases">
        <title>Whole genome sequence of Eschrichtius robustus ER-17-0199.</title>
        <authorList>
            <person name="Bruniche-Olsen A."/>
            <person name="Black A.N."/>
            <person name="Fields C.J."/>
            <person name="Walden K."/>
            <person name="Dewoody J.A."/>
        </authorList>
    </citation>
    <scope>NUCLEOTIDE SEQUENCE [LARGE SCALE GENOMIC DNA]</scope>
    <source>
        <strain evidence="1">ER-17-0199</strain>
        <tissue evidence="1">Blubber</tissue>
    </source>
</reference>
<accession>A0AB34HVE8</accession>
<dbReference type="Proteomes" id="UP001159641">
    <property type="component" value="Unassembled WGS sequence"/>
</dbReference>
<protein>
    <submittedName>
        <fullName evidence="1">Uncharacterized protein</fullName>
    </submittedName>
</protein>
<keyword evidence="2" id="KW-1185">Reference proteome</keyword>
<dbReference type="AlphaFoldDB" id="A0AB34HVE8"/>
<sequence>MHAGWRLGGSSPAHHVCIVLPDRMRSAEPLLSFPPCLVVGIMEEEEKPQRTIRKYLPRDDSAFDLFITPSSFPFFNIPFKV</sequence>
<name>A0AB34HVE8_ESCRO</name>